<dbReference type="AlphaFoldDB" id="A0A7H0LEZ6"/>
<dbReference type="Proteomes" id="UP000516148">
    <property type="component" value="Chromosome"/>
</dbReference>
<dbReference type="KEGG" id="spap:H3Z74_15960"/>
<reference evidence="1 2" key="1">
    <citation type="submission" date="2020-09" db="EMBL/GenBank/DDBJ databases">
        <title>Sphingomonas sp., a new species isolated from pork steak.</title>
        <authorList>
            <person name="Heidler von Heilborn D."/>
        </authorList>
    </citation>
    <scope>NUCLEOTIDE SEQUENCE [LARGE SCALE GENOMIC DNA]</scope>
    <source>
        <strain evidence="2">S8-3T</strain>
    </source>
</reference>
<keyword evidence="2" id="KW-1185">Reference proteome</keyword>
<dbReference type="EMBL" id="CP061038">
    <property type="protein sequence ID" value="QNQ08249.1"/>
    <property type="molecule type" value="Genomic_DNA"/>
</dbReference>
<protein>
    <submittedName>
        <fullName evidence="1">Uncharacterized protein</fullName>
    </submittedName>
</protein>
<accession>A0A7H0LEZ6</accession>
<evidence type="ECO:0000313" key="1">
    <source>
        <dbReference type="EMBL" id="QNQ08249.1"/>
    </source>
</evidence>
<gene>
    <name evidence="1" type="ORF">H3Z74_15960</name>
</gene>
<evidence type="ECO:0000313" key="2">
    <source>
        <dbReference type="Proteomes" id="UP000516148"/>
    </source>
</evidence>
<sequence length="528" mass="56000">MSRDGALGADSKTNGVPFMLTRPVFKAQKDDKGKYSVVLSYEPDPEQRFSLRMSPALLASIGFKASWGDNGALSGLTASATDQLVPTIVSVLKLTTDVAGALAATTGLAQDPKTIINCAARGTRLSMLSCALDKVKVTTPSGAPADCTPMAVTAIKARFDYFKDADGEDKGDVAASLYANSADEAACYQAAAKYLQDDAKGLVSGNGSLSAMATKAFDAFVADPGNAVAPGVAADARYQPGRDAARTAMEKAITDLDADRIRRISAAIRRLQDHERKYVIRDLALPAAEFPPAAPPVAMAGNGAPPPSEEEILLAIATPVVAGLEAAELSGDDPGQILVQIKSASSLAKSLTVAAQLLPEQWLQRRVADLDRRESKAVRDALVAAPGTDPKENATVKVIRTEKAAAVGMGDEYRRMLDIQRRLDKLPSTPSDARQAATVDYLVLRDESERLNTLLISRLTTAKGIAVATVKDEAPLPETPWVSESCIKQSKAADWFYTEGTDAREFVVVLRRPSTGEALVRNARPCGK</sequence>
<proteinExistence type="predicted"/>
<name>A0A7H0LEZ6_9SPHN</name>
<organism evidence="1 2">
    <name type="scientific">Sphingomonas alpina</name>
    <dbReference type="NCBI Taxonomy" id="653931"/>
    <lineage>
        <taxon>Bacteria</taxon>
        <taxon>Pseudomonadati</taxon>
        <taxon>Pseudomonadota</taxon>
        <taxon>Alphaproteobacteria</taxon>
        <taxon>Sphingomonadales</taxon>
        <taxon>Sphingomonadaceae</taxon>
        <taxon>Sphingomonas</taxon>
    </lineage>
</organism>
<dbReference type="RefSeq" id="WP_187760578.1">
    <property type="nucleotide sequence ID" value="NZ_CP061038.1"/>
</dbReference>